<evidence type="ECO:0000256" key="4">
    <source>
        <dbReference type="ARBA" id="ARBA00022525"/>
    </source>
</evidence>
<dbReference type="GO" id="GO:0005975">
    <property type="term" value="P:carbohydrate metabolic process"/>
    <property type="evidence" value="ECO:0007669"/>
    <property type="project" value="InterPro"/>
</dbReference>
<dbReference type="STRING" id="4533.J3MV02"/>
<dbReference type="PROSITE" id="PS00502">
    <property type="entry name" value="POLYGALACTURONASE"/>
    <property type="match status" value="1"/>
</dbReference>
<dbReference type="InterPro" id="IPR011050">
    <property type="entry name" value="Pectin_lyase_fold/virulence"/>
</dbReference>
<dbReference type="InterPro" id="IPR006626">
    <property type="entry name" value="PbH1"/>
</dbReference>
<dbReference type="Pfam" id="PF00295">
    <property type="entry name" value="Glyco_hydro_28"/>
    <property type="match status" value="1"/>
</dbReference>
<evidence type="ECO:0000256" key="12">
    <source>
        <dbReference type="ARBA" id="ARBA00068298"/>
    </source>
</evidence>
<dbReference type="Gene3D" id="2.160.20.10">
    <property type="entry name" value="Single-stranded right-handed beta-helix, Pectin lyase-like"/>
    <property type="match status" value="1"/>
</dbReference>
<evidence type="ECO:0000256" key="14">
    <source>
        <dbReference type="PROSITE-ProRule" id="PRU10052"/>
    </source>
</evidence>
<keyword evidence="17" id="KW-1185">Reference proteome</keyword>
<dbReference type="PANTHER" id="PTHR31375">
    <property type="match status" value="1"/>
</dbReference>
<evidence type="ECO:0000256" key="6">
    <source>
        <dbReference type="ARBA" id="ARBA00023295"/>
    </source>
</evidence>
<dbReference type="EC" id="3.2.1.67" evidence="8"/>
<reference evidence="16" key="1">
    <citation type="journal article" date="2013" name="Nat. Commun.">
        <title>Whole-genome sequencing of Oryza brachyantha reveals mechanisms underlying Oryza genome evolution.</title>
        <authorList>
            <person name="Chen J."/>
            <person name="Huang Q."/>
            <person name="Gao D."/>
            <person name="Wang J."/>
            <person name="Lang Y."/>
            <person name="Liu T."/>
            <person name="Li B."/>
            <person name="Bai Z."/>
            <person name="Luis Goicoechea J."/>
            <person name="Liang C."/>
            <person name="Chen C."/>
            <person name="Zhang W."/>
            <person name="Sun S."/>
            <person name="Liao Y."/>
            <person name="Zhang X."/>
            <person name="Yang L."/>
            <person name="Song C."/>
            <person name="Wang M."/>
            <person name="Shi J."/>
            <person name="Liu G."/>
            <person name="Liu J."/>
            <person name="Zhou H."/>
            <person name="Zhou W."/>
            <person name="Yu Q."/>
            <person name="An N."/>
            <person name="Chen Y."/>
            <person name="Cai Q."/>
            <person name="Wang B."/>
            <person name="Liu B."/>
            <person name="Min J."/>
            <person name="Huang Y."/>
            <person name="Wu H."/>
            <person name="Li Z."/>
            <person name="Zhang Y."/>
            <person name="Yin Y."/>
            <person name="Song W."/>
            <person name="Jiang J."/>
            <person name="Jackson S.A."/>
            <person name="Wing R.A."/>
            <person name="Wang J."/>
            <person name="Chen M."/>
        </authorList>
    </citation>
    <scope>NUCLEOTIDE SEQUENCE [LARGE SCALE GENOMIC DNA]</scope>
    <source>
        <strain evidence="16">cv. IRGC 101232</strain>
    </source>
</reference>
<evidence type="ECO:0000313" key="17">
    <source>
        <dbReference type="Proteomes" id="UP000006038"/>
    </source>
</evidence>
<keyword evidence="3" id="KW-0134">Cell wall</keyword>
<keyword evidence="6 15" id="KW-0326">Glycosidase</keyword>
<comment type="subcellular location">
    <subcellularLocation>
        <location evidence="1">Secreted</location>
        <location evidence="1">Cell wall</location>
    </subcellularLocation>
</comment>
<dbReference type="SMART" id="SM00710">
    <property type="entry name" value="PbH1"/>
    <property type="match status" value="5"/>
</dbReference>
<comment type="function">
    <text evidence="11">May function in depolymerizing pectin during pollen development, germination, and tube growth. Acts as an exo-polygalacturonase.</text>
</comment>
<reference evidence="16" key="2">
    <citation type="submission" date="2013-04" db="UniProtKB">
        <authorList>
            <consortium name="EnsemblPlants"/>
        </authorList>
    </citation>
    <scope>IDENTIFICATION</scope>
</reference>
<evidence type="ECO:0000256" key="3">
    <source>
        <dbReference type="ARBA" id="ARBA00022512"/>
    </source>
</evidence>
<protein>
    <recommendedName>
        <fullName evidence="12">Exopolygalacturonase</fullName>
        <ecNumber evidence="8">3.2.1.67</ecNumber>
    </recommendedName>
    <alternativeName>
        <fullName evidence="9">Galacturan 1,4-alpha-galacturonidase</fullName>
    </alternativeName>
    <alternativeName>
        <fullName evidence="13">Pectinase</fullName>
    </alternativeName>
</protein>
<comment type="catalytic activity">
    <reaction evidence="10">
        <text>[(1-&gt;4)-alpha-D-galacturonosyl](n) + H2O = alpha-D-galacturonate + [(1-&gt;4)-alpha-D-galacturonosyl](n-1)</text>
        <dbReference type="Rhea" id="RHEA:14117"/>
        <dbReference type="Rhea" id="RHEA-COMP:14570"/>
        <dbReference type="Rhea" id="RHEA-COMP:14572"/>
        <dbReference type="ChEBI" id="CHEBI:15377"/>
        <dbReference type="ChEBI" id="CHEBI:58658"/>
        <dbReference type="ChEBI" id="CHEBI:140523"/>
        <dbReference type="EC" id="3.2.1.67"/>
    </reaction>
</comment>
<keyword evidence="4" id="KW-0964">Secreted</keyword>
<dbReference type="GO" id="GO:0004650">
    <property type="term" value="F:polygalacturonase activity"/>
    <property type="evidence" value="ECO:0007669"/>
    <property type="project" value="InterPro"/>
</dbReference>
<dbReference type="GO" id="GO:0047911">
    <property type="term" value="F:galacturan 1,4-alpha-galacturonidase activity"/>
    <property type="evidence" value="ECO:0007669"/>
    <property type="project" value="UniProtKB-EC"/>
</dbReference>
<evidence type="ECO:0000256" key="5">
    <source>
        <dbReference type="ARBA" id="ARBA00022801"/>
    </source>
</evidence>
<dbReference type="Gramene" id="OB08G29330.1">
    <property type="protein sequence ID" value="OB08G29330.1"/>
    <property type="gene ID" value="OB08G29330"/>
</dbReference>
<evidence type="ECO:0000256" key="10">
    <source>
        <dbReference type="ARBA" id="ARBA00048766"/>
    </source>
</evidence>
<keyword evidence="5 15" id="KW-0378">Hydrolase</keyword>
<dbReference type="SUPFAM" id="SSF51126">
    <property type="entry name" value="Pectin lyase-like"/>
    <property type="match status" value="1"/>
</dbReference>
<evidence type="ECO:0000256" key="1">
    <source>
        <dbReference type="ARBA" id="ARBA00004191"/>
    </source>
</evidence>
<dbReference type="HOGENOM" id="CLU_016031_2_2_1"/>
<dbReference type="InterPro" id="IPR012334">
    <property type="entry name" value="Pectin_lyas_fold"/>
</dbReference>
<proteinExistence type="inferred from homology"/>
<evidence type="ECO:0000256" key="7">
    <source>
        <dbReference type="ARBA" id="ARBA00023316"/>
    </source>
</evidence>
<dbReference type="InterPro" id="IPR000743">
    <property type="entry name" value="Glyco_hydro_28"/>
</dbReference>
<dbReference type="EnsemblPlants" id="OB08G29330.1">
    <property type="protein sequence ID" value="OB08G29330.1"/>
    <property type="gene ID" value="OB08G29330"/>
</dbReference>
<feature type="active site" evidence="14">
    <location>
        <position position="216"/>
    </location>
</feature>
<evidence type="ECO:0000256" key="8">
    <source>
        <dbReference type="ARBA" id="ARBA00038933"/>
    </source>
</evidence>
<sequence>MRKVYDVTNYGAKPSNEDNKDAFLAAWSAACGSAAGNATLLIPNGTFVVGTVKFRGPCESGGAPAVVIDGVLQPPGGVSNDDAWITFAGVNNLLVTGAGTLDGQGGDGTDDDYCYQRKPITTTLKLEGVTNTVVRGLRLVNSRGFHVNFHRSSRHAGGGLHIQAPATSRNTDGVHVGLSDHVTISNTSVATGDDCVSLGPGSTDVVVSGVTCSPGHGISIGSLGKAAGEADVRGVVVKNCTVSATTNGLRVKTWPGSPPSRAYNITFQDIAMADVNNPIIVDQHYCPHGQCSDIAKISDVRYERISGTSSSREAVRLLCSESRPCSRVRLDQINLSCGQTPCGAQMSNVQGMHTSMGHAPSPSPSPAPAAIVHLEQEADDEESSTEQIRGVMLL</sequence>
<evidence type="ECO:0000256" key="2">
    <source>
        <dbReference type="ARBA" id="ARBA00008834"/>
    </source>
</evidence>
<dbReference type="AlphaFoldDB" id="J3MV02"/>
<evidence type="ECO:0000256" key="13">
    <source>
        <dbReference type="ARBA" id="ARBA00083621"/>
    </source>
</evidence>
<dbReference type="OMA" id="WVENCTI"/>
<evidence type="ECO:0000256" key="11">
    <source>
        <dbReference type="ARBA" id="ARBA00057651"/>
    </source>
</evidence>
<dbReference type="FunFam" id="2.160.20.10:FF:000004">
    <property type="entry name" value="Pectin lyase-like superfamily protein"/>
    <property type="match status" value="1"/>
</dbReference>
<comment type="similarity">
    <text evidence="2 15">Belongs to the glycosyl hydrolase 28 family.</text>
</comment>
<accession>J3MV02</accession>
<keyword evidence="7" id="KW-0961">Cell wall biogenesis/degradation</keyword>
<evidence type="ECO:0000256" key="9">
    <source>
        <dbReference type="ARBA" id="ARBA00043142"/>
    </source>
</evidence>
<organism evidence="16">
    <name type="scientific">Oryza brachyantha</name>
    <name type="common">malo sina</name>
    <dbReference type="NCBI Taxonomy" id="4533"/>
    <lineage>
        <taxon>Eukaryota</taxon>
        <taxon>Viridiplantae</taxon>
        <taxon>Streptophyta</taxon>
        <taxon>Embryophyta</taxon>
        <taxon>Tracheophyta</taxon>
        <taxon>Spermatophyta</taxon>
        <taxon>Magnoliopsida</taxon>
        <taxon>Liliopsida</taxon>
        <taxon>Poales</taxon>
        <taxon>Poaceae</taxon>
        <taxon>BOP clade</taxon>
        <taxon>Oryzoideae</taxon>
        <taxon>Oryzeae</taxon>
        <taxon>Oryzinae</taxon>
        <taxon>Oryza</taxon>
    </lineage>
</organism>
<evidence type="ECO:0000313" key="16">
    <source>
        <dbReference type="EnsemblPlants" id="OB08G29330.1"/>
    </source>
</evidence>
<name>J3MV02_ORYBR</name>
<evidence type="ECO:0000256" key="15">
    <source>
        <dbReference type="RuleBase" id="RU361169"/>
    </source>
</evidence>
<dbReference type="Proteomes" id="UP000006038">
    <property type="component" value="Chromosome 8"/>
</dbReference>
<dbReference type="eggNOG" id="ENOG502QV2R">
    <property type="taxonomic scope" value="Eukaryota"/>
</dbReference>
<dbReference type="GO" id="GO:0071555">
    <property type="term" value="P:cell wall organization"/>
    <property type="evidence" value="ECO:0007669"/>
    <property type="project" value="UniProtKB-KW"/>
</dbReference>